<sequence>MMTFLALLVTVAAFGLLGALFGADSRDGRDWAPGSFGERCLRRVTGRSPEIVAEAAPADRPVRTSGSRAPACAGRGAAAHRRPLRAGR</sequence>
<feature type="compositionally biased region" description="Basic residues" evidence="1">
    <location>
        <begin position="78"/>
        <end position="88"/>
    </location>
</feature>
<evidence type="ECO:0000256" key="1">
    <source>
        <dbReference type="SAM" id="MobiDB-lite"/>
    </source>
</evidence>
<dbReference type="RefSeq" id="WP_220167851.1">
    <property type="nucleotide sequence ID" value="NZ_JAIBOA010000012.1"/>
</dbReference>
<evidence type="ECO:0000313" key="2">
    <source>
        <dbReference type="EMBL" id="MBW8484614.1"/>
    </source>
</evidence>
<protein>
    <submittedName>
        <fullName evidence="2">Uncharacterized protein</fullName>
    </submittedName>
</protein>
<dbReference type="Proteomes" id="UP000774570">
    <property type="component" value="Unassembled WGS sequence"/>
</dbReference>
<reference evidence="2 3" key="1">
    <citation type="submission" date="2021-07" db="EMBL/GenBank/DDBJ databases">
        <title>Actinomadura sp. PM05-2 isolated from lichen.</title>
        <authorList>
            <person name="Somphong A."/>
            <person name="Phongsopitanun W."/>
            <person name="Tanasupawat S."/>
            <person name="Peongsungnone V."/>
        </authorList>
    </citation>
    <scope>NUCLEOTIDE SEQUENCE [LARGE SCALE GENOMIC DNA]</scope>
    <source>
        <strain evidence="2 3">PM05-2</strain>
    </source>
</reference>
<accession>A0ABS7FY69</accession>
<gene>
    <name evidence="2" type="ORF">K1Y72_19680</name>
</gene>
<dbReference type="EMBL" id="JAIBOA010000012">
    <property type="protein sequence ID" value="MBW8484614.1"/>
    <property type="molecule type" value="Genomic_DNA"/>
</dbReference>
<name>A0ABS7FY69_9ACTN</name>
<keyword evidence="3" id="KW-1185">Reference proteome</keyword>
<feature type="region of interest" description="Disordered" evidence="1">
    <location>
        <begin position="55"/>
        <end position="88"/>
    </location>
</feature>
<proteinExistence type="predicted"/>
<comment type="caution">
    <text evidence="2">The sequence shown here is derived from an EMBL/GenBank/DDBJ whole genome shotgun (WGS) entry which is preliminary data.</text>
</comment>
<feature type="compositionally biased region" description="Low complexity" evidence="1">
    <location>
        <begin position="68"/>
        <end position="77"/>
    </location>
</feature>
<organism evidence="2 3">
    <name type="scientific">Actinomadura parmotrematis</name>
    <dbReference type="NCBI Taxonomy" id="2864039"/>
    <lineage>
        <taxon>Bacteria</taxon>
        <taxon>Bacillati</taxon>
        <taxon>Actinomycetota</taxon>
        <taxon>Actinomycetes</taxon>
        <taxon>Streptosporangiales</taxon>
        <taxon>Thermomonosporaceae</taxon>
        <taxon>Actinomadura</taxon>
    </lineage>
</organism>
<evidence type="ECO:0000313" key="3">
    <source>
        <dbReference type="Proteomes" id="UP000774570"/>
    </source>
</evidence>